<evidence type="ECO:0000256" key="1">
    <source>
        <dbReference type="ARBA" id="ARBA00023015"/>
    </source>
</evidence>
<name>U2YHV2_9SPHN</name>
<sequence length="312" mass="33872">MNEYAVAQADAVAFQHSLRKAYGTFDTTPISARASGSATAVDCPALPGVAIQARNVSSQRTALDERWNDTAFILVVLGGSLDLDHYGLQTTLDAGDMALLDAREACRIDVTRSAHALTLCLARSDVIGLRTTVENIFGIPISGQRSIGRILAGTITAIVREKCEQDLVCGIRSAVMSLIDQSLDSELTLRGHSDCDRALLREMAEWVLHNPEAIEDGVGAMAHQFGMSRRSLFRLFSRYGTSPTRWITDIRLGYAYRRLVNGGGAETVTTVAYEAGFSDSSQFARAFRQRFGMAPSACRDRTMIRTVAGGGR</sequence>
<feature type="domain" description="HTH araC/xylS-type" evidence="4">
    <location>
        <begin position="201"/>
        <end position="301"/>
    </location>
</feature>
<dbReference type="Pfam" id="PF12833">
    <property type="entry name" value="HTH_18"/>
    <property type="match status" value="1"/>
</dbReference>
<dbReference type="RefSeq" id="WP_021688454.1">
    <property type="nucleotide sequence ID" value="NZ_BASZ01000001.1"/>
</dbReference>
<dbReference type="PANTHER" id="PTHR46796">
    <property type="entry name" value="HTH-TYPE TRANSCRIPTIONAL ACTIVATOR RHAS-RELATED"/>
    <property type="match status" value="1"/>
</dbReference>
<evidence type="ECO:0000256" key="2">
    <source>
        <dbReference type="ARBA" id="ARBA00023125"/>
    </source>
</evidence>
<proteinExistence type="predicted"/>
<accession>U2YHV2</accession>
<dbReference type="InterPro" id="IPR050204">
    <property type="entry name" value="AraC_XylS_family_regulators"/>
</dbReference>
<dbReference type="InterPro" id="IPR009057">
    <property type="entry name" value="Homeodomain-like_sf"/>
</dbReference>
<dbReference type="PROSITE" id="PS01124">
    <property type="entry name" value="HTH_ARAC_FAMILY_2"/>
    <property type="match status" value="1"/>
</dbReference>
<protein>
    <submittedName>
        <fullName evidence="5">Putative AraC family transcriptional regulator</fullName>
    </submittedName>
</protein>
<dbReference type="SUPFAM" id="SSF46689">
    <property type="entry name" value="Homeodomain-like"/>
    <property type="match status" value="1"/>
</dbReference>
<dbReference type="SMART" id="SM00342">
    <property type="entry name" value="HTH_ARAC"/>
    <property type="match status" value="1"/>
</dbReference>
<keyword evidence="2" id="KW-0238">DNA-binding</keyword>
<dbReference type="InterPro" id="IPR018060">
    <property type="entry name" value="HTH_AraC"/>
</dbReference>
<dbReference type="PRINTS" id="PR00032">
    <property type="entry name" value="HTHARAC"/>
</dbReference>
<reference evidence="5 6" key="1">
    <citation type="submission" date="2013-09" db="EMBL/GenBank/DDBJ databases">
        <title>Whole genome shotgun sequence of Novosphingobium tardaugens NBRC 16725.</title>
        <authorList>
            <person name="Isaki S."/>
            <person name="Hosoyama A."/>
            <person name="Tsuchikane K."/>
            <person name="Katsumata H."/>
            <person name="Ando Y."/>
            <person name="Yamazaki S."/>
            <person name="Fujita N."/>
        </authorList>
    </citation>
    <scope>NUCLEOTIDE SEQUENCE [LARGE SCALE GENOMIC DNA]</scope>
    <source>
        <strain evidence="5 6">NBRC 16725</strain>
    </source>
</reference>
<evidence type="ECO:0000259" key="4">
    <source>
        <dbReference type="PROSITE" id="PS01124"/>
    </source>
</evidence>
<evidence type="ECO:0000256" key="3">
    <source>
        <dbReference type="ARBA" id="ARBA00023163"/>
    </source>
</evidence>
<dbReference type="GO" id="GO:0003700">
    <property type="term" value="F:DNA-binding transcription factor activity"/>
    <property type="evidence" value="ECO:0007669"/>
    <property type="project" value="InterPro"/>
</dbReference>
<dbReference type="EMBL" id="BASZ01000001">
    <property type="protein sequence ID" value="GAD47547.1"/>
    <property type="molecule type" value="Genomic_DNA"/>
</dbReference>
<dbReference type="AlphaFoldDB" id="U2YHV2"/>
<evidence type="ECO:0000313" key="5">
    <source>
        <dbReference type="EMBL" id="GAD47547.1"/>
    </source>
</evidence>
<keyword evidence="6" id="KW-1185">Reference proteome</keyword>
<keyword evidence="1" id="KW-0805">Transcription regulation</keyword>
<organism evidence="5 6">
    <name type="scientific">Caenibius tardaugens NBRC 16725</name>
    <dbReference type="NCBI Taxonomy" id="1219035"/>
    <lineage>
        <taxon>Bacteria</taxon>
        <taxon>Pseudomonadati</taxon>
        <taxon>Pseudomonadota</taxon>
        <taxon>Alphaproteobacteria</taxon>
        <taxon>Sphingomonadales</taxon>
        <taxon>Erythrobacteraceae</taxon>
        <taxon>Caenibius</taxon>
    </lineage>
</organism>
<dbReference type="InterPro" id="IPR020449">
    <property type="entry name" value="Tscrpt_reg_AraC-type_HTH"/>
</dbReference>
<keyword evidence="3" id="KW-0804">Transcription</keyword>
<dbReference type="Proteomes" id="UP000016568">
    <property type="component" value="Unassembled WGS sequence"/>
</dbReference>
<dbReference type="eggNOG" id="COG2207">
    <property type="taxonomic scope" value="Bacteria"/>
</dbReference>
<dbReference type="GO" id="GO:0043565">
    <property type="term" value="F:sequence-specific DNA binding"/>
    <property type="evidence" value="ECO:0007669"/>
    <property type="project" value="InterPro"/>
</dbReference>
<comment type="caution">
    <text evidence="5">The sequence shown here is derived from an EMBL/GenBank/DDBJ whole genome shotgun (WGS) entry which is preliminary data.</text>
</comment>
<gene>
    <name evidence="5" type="ORF">NT2_01_03160</name>
</gene>
<evidence type="ECO:0000313" key="6">
    <source>
        <dbReference type="Proteomes" id="UP000016568"/>
    </source>
</evidence>
<dbReference type="Gene3D" id="1.10.10.60">
    <property type="entry name" value="Homeodomain-like"/>
    <property type="match status" value="1"/>
</dbReference>